<dbReference type="PROSITE" id="PS51257">
    <property type="entry name" value="PROKAR_LIPOPROTEIN"/>
    <property type="match status" value="1"/>
</dbReference>
<keyword evidence="2" id="KW-1185">Reference proteome</keyword>
<accession>A0A0A2KKG4</accession>
<dbReference type="Proteomes" id="UP000030104">
    <property type="component" value="Unassembled WGS sequence"/>
</dbReference>
<evidence type="ECO:0000313" key="1">
    <source>
        <dbReference type="EMBL" id="KGO67458.1"/>
    </source>
</evidence>
<gene>
    <name evidence="1" type="ORF">PITC_009090</name>
</gene>
<sequence length="38" mass="4404">MDRFHNFITQITGACVSSVEYRYPFGFGTRYVLPTTEV</sequence>
<protein>
    <submittedName>
        <fullName evidence="1">Uncharacterized protein</fullName>
    </submittedName>
</protein>
<evidence type="ECO:0000313" key="2">
    <source>
        <dbReference type="Proteomes" id="UP000030104"/>
    </source>
</evidence>
<dbReference type="OrthoDB" id="10658475at2759"/>
<dbReference type="AlphaFoldDB" id="A0A0A2KKG4"/>
<name>A0A0A2KKG4_PENIT</name>
<reference evidence="1 2" key="1">
    <citation type="journal article" date="2015" name="Mol. Plant Microbe Interact.">
        <title>Genome, transcriptome, and functional analyses of Penicillium expansum provide new insights into secondary metabolism and pathogenicity.</title>
        <authorList>
            <person name="Ballester A.R."/>
            <person name="Marcet-Houben M."/>
            <person name="Levin E."/>
            <person name="Sela N."/>
            <person name="Selma-Lazaro C."/>
            <person name="Carmona L."/>
            <person name="Wisniewski M."/>
            <person name="Droby S."/>
            <person name="Gonzalez-Candelas L."/>
            <person name="Gabaldon T."/>
        </authorList>
    </citation>
    <scope>NUCLEOTIDE SEQUENCE [LARGE SCALE GENOMIC DNA]</scope>
    <source>
        <strain evidence="1 2">PHI-1</strain>
    </source>
</reference>
<dbReference type="HOGENOM" id="CLU_3335779_0_0_1"/>
<organism evidence="1 2">
    <name type="scientific">Penicillium italicum</name>
    <name type="common">Blue mold</name>
    <dbReference type="NCBI Taxonomy" id="40296"/>
    <lineage>
        <taxon>Eukaryota</taxon>
        <taxon>Fungi</taxon>
        <taxon>Dikarya</taxon>
        <taxon>Ascomycota</taxon>
        <taxon>Pezizomycotina</taxon>
        <taxon>Eurotiomycetes</taxon>
        <taxon>Eurotiomycetidae</taxon>
        <taxon>Eurotiales</taxon>
        <taxon>Aspergillaceae</taxon>
        <taxon>Penicillium</taxon>
    </lineage>
</organism>
<dbReference type="EMBL" id="JQGA01001283">
    <property type="protein sequence ID" value="KGO67458.1"/>
    <property type="molecule type" value="Genomic_DNA"/>
</dbReference>
<proteinExistence type="predicted"/>
<comment type="caution">
    <text evidence="1">The sequence shown here is derived from an EMBL/GenBank/DDBJ whole genome shotgun (WGS) entry which is preliminary data.</text>
</comment>